<dbReference type="Proteomes" id="UP000287033">
    <property type="component" value="Unassembled WGS sequence"/>
</dbReference>
<evidence type="ECO:0000256" key="4">
    <source>
        <dbReference type="ARBA" id="ARBA00022989"/>
    </source>
</evidence>
<evidence type="ECO:0000256" key="10">
    <source>
        <dbReference type="SAM" id="Phobius"/>
    </source>
</evidence>
<evidence type="ECO:0000256" key="2">
    <source>
        <dbReference type="ARBA" id="ARBA00022692"/>
    </source>
</evidence>
<reference evidence="13 14" key="1">
    <citation type="journal article" date="2018" name="Nat. Ecol. Evol.">
        <title>Shark genomes provide insights into elasmobranch evolution and the origin of vertebrates.</title>
        <authorList>
            <person name="Hara Y"/>
            <person name="Yamaguchi K"/>
            <person name="Onimaru K"/>
            <person name="Kadota M"/>
            <person name="Koyanagi M"/>
            <person name="Keeley SD"/>
            <person name="Tatsumi K"/>
            <person name="Tanaka K"/>
            <person name="Motone F"/>
            <person name="Kageyama Y"/>
            <person name="Nozu R"/>
            <person name="Adachi N"/>
            <person name="Nishimura O"/>
            <person name="Nakagawa R"/>
            <person name="Tanegashima C"/>
            <person name="Kiyatake I"/>
            <person name="Matsumoto R"/>
            <person name="Murakumo K"/>
            <person name="Nishida K"/>
            <person name="Terakita A"/>
            <person name="Kuratani S"/>
            <person name="Sato K"/>
            <person name="Hyodo S Kuraku.S."/>
        </authorList>
    </citation>
    <scope>NUCLEOTIDE SEQUENCE [LARGE SCALE GENOMIC DNA]</scope>
</reference>
<dbReference type="PANTHER" id="PTHR10225">
    <property type="entry name" value="HYALURONAN RECEPTOR"/>
    <property type="match status" value="1"/>
</dbReference>
<dbReference type="OrthoDB" id="9938473at2759"/>
<dbReference type="AlphaFoldDB" id="A0A401SP91"/>
<evidence type="ECO:0000256" key="8">
    <source>
        <dbReference type="ARBA" id="ARBA00023180"/>
    </source>
</evidence>
<dbReference type="Pfam" id="PF00193">
    <property type="entry name" value="Xlink"/>
    <property type="match status" value="1"/>
</dbReference>
<evidence type="ECO:0000256" key="11">
    <source>
        <dbReference type="SAM" id="SignalP"/>
    </source>
</evidence>
<dbReference type="PANTHER" id="PTHR10225:SF2">
    <property type="entry name" value="LYMPHATIC VESSEL ENDOTHELIAL HYALURONIC ACID RECEPTOR 1"/>
    <property type="match status" value="1"/>
</dbReference>
<evidence type="ECO:0000313" key="13">
    <source>
        <dbReference type="EMBL" id="GCC32200.1"/>
    </source>
</evidence>
<comment type="caution">
    <text evidence="13">The sequence shown here is derived from an EMBL/GenBank/DDBJ whole genome shotgun (WGS) entry which is preliminary data.</text>
</comment>
<evidence type="ECO:0000256" key="5">
    <source>
        <dbReference type="ARBA" id="ARBA00023136"/>
    </source>
</evidence>
<evidence type="ECO:0000256" key="7">
    <source>
        <dbReference type="ARBA" id="ARBA00023170"/>
    </source>
</evidence>
<keyword evidence="6" id="KW-1015">Disulfide bond</keyword>
<keyword evidence="8" id="KW-0325">Glycoprotein</keyword>
<evidence type="ECO:0000256" key="1">
    <source>
        <dbReference type="ARBA" id="ARBA00004167"/>
    </source>
</evidence>
<dbReference type="GO" id="GO:0005540">
    <property type="term" value="F:hyaluronic acid binding"/>
    <property type="evidence" value="ECO:0007669"/>
    <property type="project" value="InterPro"/>
</dbReference>
<keyword evidence="3 11" id="KW-0732">Signal</keyword>
<dbReference type="InterPro" id="IPR016187">
    <property type="entry name" value="CTDL_fold"/>
</dbReference>
<dbReference type="Gene3D" id="3.10.100.10">
    <property type="entry name" value="Mannose-Binding Protein A, subunit A"/>
    <property type="match status" value="1"/>
</dbReference>
<gene>
    <name evidence="13" type="ORF">chiPu_0010661</name>
</gene>
<dbReference type="InterPro" id="IPR000538">
    <property type="entry name" value="Link_dom"/>
</dbReference>
<evidence type="ECO:0000256" key="9">
    <source>
        <dbReference type="PROSITE-ProRule" id="PRU00323"/>
    </source>
</evidence>
<keyword evidence="4 10" id="KW-1133">Transmembrane helix</keyword>
<keyword evidence="5 10" id="KW-0472">Membrane</keyword>
<dbReference type="InterPro" id="IPR016186">
    <property type="entry name" value="C-type_lectin-like/link_sf"/>
</dbReference>
<feature type="chain" id="PRO_5019355242" description="Link domain-containing protein" evidence="11">
    <location>
        <begin position="26"/>
        <end position="221"/>
    </location>
</feature>
<dbReference type="InterPro" id="IPR043210">
    <property type="entry name" value="CD44_antigen-like"/>
</dbReference>
<dbReference type="STRING" id="137246.A0A401SP91"/>
<comment type="subcellular location">
    <subcellularLocation>
        <location evidence="1">Membrane</location>
        <topology evidence="1">Single-pass membrane protein</topology>
    </subcellularLocation>
</comment>
<dbReference type="OMA" id="CEPLTEH"/>
<feature type="transmembrane region" description="Helical" evidence="10">
    <location>
        <begin position="163"/>
        <end position="188"/>
    </location>
</feature>
<keyword evidence="2 10" id="KW-0812">Transmembrane</keyword>
<comment type="caution">
    <text evidence="9">Lacks conserved residue(s) required for the propagation of feature annotation.</text>
</comment>
<dbReference type="GO" id="GO:0004888">
    <property type="term" value="F:transmembrane signaling receptor activity"/>
    <property type="evidence" value="ECO:0007669"/>
    <property type="project" value="TreeGrafter"/>
</dbReference>
<protein>
    <recommendedName>
        <fullName evidence="12">Link domain-containing protein</fullName>
    </recommendedName>
</protein>
<feature type="signal peptide" evidence="11">
    <location>
        <begin position="1"/>
        <end position="25"/>
    </location>
</feature>
<proteinExistence type="predicted"/>
<keyword evidence="7" id="KW-0675">Receptor</keyword>
<dbReference type="PROSITE" id="PS50963">
    <property type="entry name" value="LINK_2"/>
    <property type="match status" value="1"/>
</dbReference>
<accession>A0A401SP91</accession>
<feature type="domain" description="Link" evidence="12">
    <location>
        <begin position="1"/>
        <end position="71"/>
    </location>
</feature>
<dbReference type="GO" id="GO:0005886">
    <property type="term" value="C:plasma membrane"/>
    <property type="evidence" value="ECO:0007669"/>
    <property type="project" value="TreeGrafter"/>
</dbReference>
<evidence type="ECO:0000256" key="6">
    <source>
        <dbReference type="ARBA" id="ARBA00023157"/>
    </source>
</evidence>
<evidence type="ECO:0000259" key="12">
    <source>
        <dbReference type="PROSITE" id="PS50963"/>
    </source>
</evidence>
<organism evidence="13 14">
    <name type="scientific">Chiloscyllium punctatum</name>
    <name type="common">Brownbanded bambooshark</name>
    <name type="synonym">Hemiscyllium punctatum</name>
    <dbReference type="NCBI Taxonomy" id="137246"/>
    <lineage>
        <taxon>Eukaryota</taxon>
        <taxon>Metazoa</taxon>
        <taxon>Chordata</taxon>
        <taxon>Craniata</taxon>
        <taxon>Vertebrata</taxon>
        <taxon>Chondrichthyes</taxon>
        <taxon>Elasmobranchii</taxon>
        <taxon>Galeomorphii</taxon>
        <taxon>Galeoidea</taxon>
        <taxon>Orectolobiformes</taxon>
        <taxon>Hemiscylliidae</taxon>
        <taxon>Chiloscyllium</taxon>
    </lineage>
</organism>
<dbReference type="EMBL" id="BEZZ01000419">
    <property type="protein sequence ID" value="GCC32200.1"/>
    <property type="molecule type" value="Genomic_DNA"/>
</dbReference>
<name>A0A401SP91_CHIPU</name>
<sequence>MGWDPIPDSCLMMIFLLQKLKSANANLFGWVDDGFLVIPRISSKEQCGQNATGVLVWKVDPDKLYDAYCFQKNDAQKMNTCEPLTEHPTMFTNPTETSLTDLDHANSNNEFSFEFTTPSDNRTLVPRKTNSFLSTSTDSTLHSAPSSESHSTAEESSKLSSSLIMHLALSLAAFILFVIFVATLVCCLRKRKKRFSYLPGQPKEAIEAEVWSNNLTENNSP</sequence>
<dbReference type="GO" id="GO:0007155">
    <property type="term" value="P:cell adhesion"/>
    <property type="evidence" value="ECO:0007669"/>
    <property type="project" value="InterPro"/>
</dbReference>
<keyword evidence="14" id="KW-1185">Reference proteome</keyword>
<evidence type="ECO:0000256" key="3">
    <source>
        <dbReference type="ARBA" id="ARBA00022729"/>
    </source>
</evidence>
<evidence type="ECO:0000313" key="14">
    <source>
        <dbReference type="Proteomes" id="UP000287033"/>
    </source>
</evidence>
<dbReference type="SMART" id="SM00445">
    <property type="entry name" value="LINK"/>
    <property type="match status" value="1"/>
</dbReference>
<dbReference type="SUPFAM" id="SSF56436">
    <property type="entry name" value="C-type lectin-like"/>
    <property type="match status" value="1"/>
</dbReference>